<dbReference type="PROSITE" id="PS00010">
    <property type="entry name" value="ASX_HYDROXYL"/>
    <property type="match status" value="1"/>
</dbReference>
<reference evidence="9" key="1">
    <citation type="submission" date="2021-02" db="EMBL/GenBank/DDBJ databases">
        <authorList>
            <person name="Nowell W R."/>
        </authorList>
    </citation>
    <scope>NUCLEOTIDE SEQUENCE</scope>
</reference>
<dbReference type="PANTHER" id="PTHR24034:SF209">
    <property type="entry name" value="EGF-LIKE DOMAIN-CONTAINING PROTEIN"/>
    <property type="match status" value="1"/>
</dbReference>
<feature type="transmembrane region" description="Helical" evidence="7">
    <location>
        <begin position="170"/>
        <end position="191"/>
    </location>
</feature>
<dbReference type="CDD" id="cd00054">
    <property type="entry name" value="EGF_CA"/>
    <property type="match status" value="2"/>
</dbReference>
<keyword evidence="7" id="KW-1133">Transmembrane helix</keyword>
<keyword evidence="1 5" id="KW-0245">EGF-like domain</keyword>
<dbReference type="OrthoDB" id="10045365at2759"/>
<dbReference type="AlphaFoldDB" id="A0A814ZAQ5"/>
<dbReference type="PANTHER" id="PTHR24034">
    <property type="entry name" value="EGF-LIKE DOMAIN-CONTAINING PROTEIN"/>
    <property type="match status" value="1"/>
</dbReference>
<dbReference type="SUPFAM" id="SSF57196">
    <property type="entry name" value="EGF/Laminin"/>
    <property type="match status" value="1"/>
</dbReference>
<sequence length="857" mass="99904">MNITTSNTTDETNVFNRLFLLGQKLFQNRNETIQQTIMRLQNHHHQQQHHSAKSLSSTQFIEIAMLCFILIEHTFVFILTLQKKSSKELFLHTNEHHTRQTQQIRSVVLPRKYLLHNCLHRNWIRAYSFSNICLSCVYFPNLILKHYHPNLVHPSSVTFYSLPLTLLQQILINFSGFHLFIISISVLQYFIRSYRLSNTKYSFNIYNGKNLLITKHTNVALILTGSLALIFGYNYIFYTPKVPLTSSLLPLIALNMILLPTIDLLTFIFILTCCCIHVRQLKDSIKQAWSFNDPSQISPNKIRSIVERNSCLKCYSKFLQLNRNLFKDNDAYSTLHSKFFSQNLITSSRPSIASPEEKRKFSTVSDEINDTQGRLSVSHAHQPIRPCPSTRSNRSHEPSNDERVSPTSAIIRRTLMKIEKRRSLCHLCHRLLLLFLLKYALLTFPQHFIQMRYHLRQFYDYVFKYNFLNLNHNASDAHPAYPEPLTLICRFLFLAARFGDSLLLTRLPILIKDYFPCWFQFNSQLLRQEKTFQRPSHQILMKGIDTPTADPTSADELSALNEMISQQREQTTISCTPNKTPSSLLEFSVHYLKQLYTLPVYDQNEQKLEWSGESSLESQSSPTCPNGFERQGSFCHECSTCLPEKCEIGYRKNYQSGLCEDINECHEQTNICQYMCENQIGSYRCFCPIGFKMNELGQCQDVNECQQFQIDCGQDRTCFNTQGAYECIDVPCPVNYLRSNRTDCQSKCAHRSTCSPRRAMHIRYRFIALPRLTPSNKILFTLPNLDLNKTSRKLVDRNNFNSSFPFVLDGSNLKTDQILMDSNEYELEIHVYKNEPLHRRRLSTIYIVQINVSPFHF</sequence>
<feature type="transmembrane region" description="Helical" evidence="7">
    <location>
        <begin position="219"/>
        <end position="237"/>
    </location>
</feature>
<feature type="transmembrane region" description="Helical" evidence="7">
    <location>
        <begin position="423"/>
        <end position="442"/>
    </location>
</feature>
<protein>
    <recommendedName>
        <fullName evidence="8">EGF-like domain-containing protein</fullName>
    </recommendedName>
</protein>
<dbReference type="PROSITE" id="PS01187">
    <property type="entry name" value="EGF_CA"/>
    <property type="match status" value="1"/>
</dbReference>
<gene>
    <name evidence="9" type="ORF">EDS130_LOCUS27489</name>
</gene>
<dbReference type="InterPro" id="IPR050751">
    <property type="entry name" value="ECM_structural_protein"/>
</dbReference>
<dbReference type="SMART" id="SM00179">
    <property type="entry name" value="EGF_CA"/>
    <property type="match status" value="2"/>
</dbReference>
<feature type="domain" description="EGF-like" evidence="8">
    <location>
        <begin position="661"/>
        <end position="700"/>
    </location>
</feature>
<evidence type="ECO:0000256" key="7">
    <source>
        <dbReference type="SAM" id="Phobius"/>
    </source>
</evidence>
<feature type="transmembrane region" description="Helical" evidence="7">
    <location>
        <begin position="126"/>
        <end position="144"/>
    </location>
</feature>
<keyword evidence="4" id="KW-1015">Disulfide bond</keyword>
<organism evidence="9 10">
    <name type="scientific">Adineta ricciae</name>
    <name type="common">Rotifer</name>
    <dbReference type="NCBI Taxonomy" id="249248"/>
    <lineage>
        <taxon>Eukaryota</taxon>
        <taxon>Metazoa</taxon>
        <taxon>Spiralia</taxon>
        <taxon>Gnathifera</taxon>
        <taxon>Rotifera</taxon>
        <taxon>Eurotatoria</taxon>
        <taxon>Bdelloidea</taxon>
        <taxon>Adinetida</taxon>
        <taxon>Adinetidae</taxon>
        <taxon>Adineta</taxon>
    </lineage>
</organism>
<comment type="caution">
    <text evidence="5">Lacks conserved residue(s) required for the propagation of feature annotation.</text>
</comment>
<evidence type="ECO:0000313" key="10">
    <source>
        <dbReference type="Proteomes" id="UP000663852"/>
    </source>
</evidence>
<feature type="transmembrane region" description="Helical" evidence="7">
    <location>
        <begin position="257"/>
        <end position="278"/>
    </location>
</feature>
<accession>A0A814ZAQ5</accession>
<feature type="compositionally biased region" description="Basic and acidic residues" evidence="6">
    <location>
        <begin position="394"/>
        <end position="404"/>
    </location>
</feature>
<feature type="transmembrane region" description="Helical" evidence="7">
    <location>
        <begin position="60"/>
        <end position="81"/>
    </location>
</feature>
<feature type="region of interest" description="Disordered" evidence="6">
    <location>
        <begin position="375"/>
        <end position="405"/>
    </location>
</feature>
<dbReference type="GO" id="GO:0005509">
    <property type="term" value="F:calcium ion binding"/>
    <property type="evidence" value="ECO:0007669"/>
    <property type="project" value="InterPro"/>
</dbReference>
<keyword evidence="3" id="KW-0677">Repeat</keyword>
<dbReference type="Gene3D" id="2.10.25.10">
    <property type="entry name" value="Laminin"/>
    <property type="match status" value="1"/>
</dbReference>
<dbReference type="SMART" id="SM00181">
    <property type="entry name" value="EGF"/>
    <property type="match status" value="2"/>
</dbReference>
<proteinExistence type="predicted"/>
<comment type="caution">
    <text evidence="9">The sequence shown here is derived from an EMBL/GenBank/DDBJ whole genome shotgun (WGS) entry which is preliminary data.</text>
</comment>
<evidence type="ECO:0000256" key="1">
    <source>
        <dbReference type="ARBA" id="ARBA00022536"/>
    </source>
</evidence>
<dbReference type="Proteomes" id="UP000663852">
    <property type="component" value="Unassembled WGS sequence"/>
</dbReference>
<keyword evidence="7" id="KW-0472">Membrane</keyword>
<evidence type="ECO:0000259" key="8">
    <source>
        <dbReference type="PROSITE" id="PS50026"/>
    </source>
</evidence>
<dbReference type="InterPro" id="IPR000742">
    <property type="entry name" value="EGF"/>
</dbReference>
<dbReference type="InterPro" id="IPR018097">
    <property type="entry name" value="EGF_Ca-bd_CS"/>
</dbReference>
<evidence type="ECO:0000256" key="2">
    <source>
        <dbReference type="ARBA" id="ARBA00022729"/>
    </source>
</evidence>
<keyword evidence="2" id="KW-0732">Signal</keyword>
<dbReference type="PROSITE" id="PS01186">
    <property type="entry name" value="EGF_2"/>
    <property type="match status" value="1"/>
</dbReference>
<dbReference type="Pfam" id="PF07645">
    <property type="entry name" value="EGF_CA"/>
    <property type="match status" value="2"/>
</dbReference>
<keyword evidence="7" id="KW-0812">Transmembrane</keyword>
<dbReference type="InterPro" id="IPR000152">
    <property type="entry name" value="EGF-type_Asp/Asn_hydroxyl_site"/>
</dbReference>
<evidence type="ECO:0000313" key="9">
    <source>
        <dbReference type="EMBL" id="CAF1241597.1"/>
    </source>
</evidence>
<evidence type="ECO:0000256" key="5">
    <source>
        <dbReference type="PROSITE-ProRule" id="PRU00076"/>
    </source>
</evidence>
<dbReference type="PROSITE" id="PS50026">
    <property type="entry name" value="EGF_3"/>
    <property type="match status" value="1"/>
</dbReference>
<dbReference type="EMBL" id="CAJNOJ010000173">
    <property type="protein sequence ID" value="CAF1241597.1"/>
    <property type="molecule type" value="Genomic_DNA"/>
</dbReference>
<evidence type="ECO:0000256" key="3">
    <source>
        <dbReference type="ARBA" id="ARBA00022737"/>
    </source>
</evidence>
<name>A0A814ZAQ5_ADIRI</name>
<evidence type="ECO:0000256" key="6">
    <source>
        <dbReference type="SAM" id="MobiDB-lite"/>
    </source>
</evidence>
<dbReference type="InterPro" id="IPR049883">
    <property type="entry name" value="NOTCH1_EGF-like"/>
</dbReference>
<dbReference type="InterPro" id="IPR001881">
    <property type="entry name" value="EGF-like_Ca-bd_dom"/>
</dbReference>
<evidence type="ECO:0000256" key="4">
    <source>
        <dbReference type="ARBA" id="ARBA00023157"/>
    </source>
</evidence>